<name>A0A644XJ10_9ZZZZ</name>
<reference evidence="1" key="1">
    <citation type="submission" date="2019-08" db="EMBL/GenBank/DDBJ databases">
        <authorList>
            <person name="Kucharzyk K."/>
            <person name="Murdoch R.W."/>
            <person name="Higgins S."/>
            <person name="Loffler F."/>
        </authorList>
    </citation>
    <scope>NUCLEOTIDE SEQUENCE</scope>
</reference>
<comment type="caution">
    <text evidence="1">The sequence shown here is derived from an EMBL/GenBank/DDBJ whole genome shotgun (WGS) entry which is preliminary data.</text>
</comment>
<gene>
    <name evidence="1" type="ORF">SDC9_62568</name>
</gene>
<proteinExistence type="predicted"/>
<dbReference type="PROSITE" id="PS51257">
    <property type="entry name" value="PROKAR_LIPOPROTEIN"/>
    <property type="match status" value="1"/>
</dbReference>
<organism evidence="1">
    <name type="scientific">bioreactor metagenome</name>
    <dbReference type="NCBI Taxonomy" id="1076179"/>
    <lineage>
        <taxon>unclassified sequences</taxon>
        <taxon>metagenomes</taxon>
        <taxon>ecological metagenomes</taxon>
    </lineage>
</organism>
<protein>
    <submittedName>
        <fullName evidence="1">Uncharacterized protein</fullName>
    </submittedName>
</protein>
<dbReference type="EMBL" id="VSSQ01002567">
    <property type="protein sequence ID" value="MPM16192.1"/>
    <property type="molecule type" value="Genomic_DNA"/>
</dbReference>
<evidence type="ECO:0000313" key="1">
    <source>
        <dbReference type="EMBL" id="MPM16192.1"/>
    </source>
</evidence>
<dbReference type="AlphaFoldDB" id="A0A644XJ10"/>
<sequence length="151" mass="17279">MKIYFKAFLMLLALCIFLTGCSSGGNGEGGGRGTKSYEGYWFILAELDENGEEIKFYGNTRFHISLPADGKVEIYTERYNYDKKIWYEREDMPPGFTYTYDKEADLLTVQKAGEPTVTFQKIAYKGSDAVEMFPDNSKEKTILTRENPKPK</sequence>
<accession>A0A644XJ10</accession>